<keyword evidence="3" id="KW-1185">Reference proteome</keyword>
<gene>
    <name evidence="2" type="ORF">CVV65_02855</name>
</gene>
<keyword evidence="1" id="KW-1133">Transmembrane helix</keyword>
<accession>A0A2K8N6D8</accession>
<feature type="transmembrane region" description="Helical" evidence="1">
    <location>
        <begin position="167"/>
        <end position="187"/>
    </location>
</feature>
<organism evidence="2 3">
    <name type="scientific">Kyrpidia spormannii</name>
    <dbReference type="NCBI Taxonomy" id="2055160"/>
    <lineage>
        <taxon>Bacteria</taxon>
        <taxon>Bacillati</taxon>
        <taxon>Bacillota</taxon>
        <taxon>Bacilli</taxon>
        <taxon>Bacillales</taxon>
        <taxon>Alicyclobacillaceae</taxon>
        <taxon>Kyrpidia</taxon>
    </lineage>
</organism>
<evidence type="ECO:0000256" key="1">
    <source>
        <dbReference type="SAM" id="Phobius"/>
    </source>
</evidence>
<evidence type="ECO:0000313" key="2">
    <source>
        <dbReference type="EMBL" id="ATY84022.1"/>
    </source>
</evidence>
<protein>
    <submittedName>
        <fullName evidence="2">Uncharacterized protein</fullName>
    </submittedName>
</protein>
<feature type="transmembrane region" description="Helical" evidence="1">
    <location>
        <begin position="57"/>
        <end position="74"/>
    </location>
</feature>
<keyword evidence="1" id="KW-0472">Membrane</keyword>
<dbReference type="OrthoDB" id="2786532at2"/>
<dbReference type="EMBL" id="CP024955">
    <property type="protein sequence ID" value="ATY84022.1"/>
    <property type="molecule type" value="Genomic_DNA"/>
</dbReference>
<feature type="transmembrane region" description="Helical" evidence="1">
    <location>
        <begin position="20"/>
        <end position="37"/>
    </location>
</feature>
<dbReference type="AlphaFoldDB" id="A0A2K8N6D8"/>
<feature type="transmembrane region" description="Helical" evidence="1">
    <location>
        <begin position="259"/>
        <end position="280"/>
    </location>
</feature>
<keyword evidence="1" id="KW-0812">Transmembrane</keyword>
<dbReference type="RefSeq" id="WP_100666855.1">
    <property type="nucleotide sequence ID" value="NZ_CP024955.1"/>
</dbReference>
<dbReference type="KEGG" id="kyr:CVV65_02855"/>
<proteinExistence type="predicted"/>
<feature type="transmembrane region" description="Helical" evidence="1">
    <location>
        <begin position="101"/>
        <end position="122"/>
    </location>
</feature>
<sequence>MKSWLTTWRIESRLLWTNPVLLSIALGYGLWFAFILSRLGPPSSEDIYRAVYGFHEIWQTLSLGLAMWLGIWLMRRDVMRPSYEWLGALPVSRAGLIGAKYLAGFLYLSLFTALVVVVFAYFGRVRELPWDIVSRHLGFFAIQDEWSYMVTLALAMFLAVAIPGRLVYLIGFCAWVFGTFFLEKIVIGTKDWYFLKTFHLNQWFGNDYIVGYEAWGYPLISREIALSRVFVAVFALWLVVSAMVRLAHRWPSTRRKMGLAAAAVLFGVSGVAYVPYGLWWKDRYDTRGTIQQWTPQEQGATAVHTSFPVQSYLISVDRAVDDRLTVVADLTLRPQNLGPGQTVTFTLNRLFQIDRVTVDGQEVAVSRDVDHFSLPRAAFGQGPGPVTVRVRYSGKVYDWLTSPGERFAAFVRGNDVYLPYTQGWYPLPGKETLKIREPSYIQLGSPNDLELQPADFRVVLRGFEAPVFANVAGHPGPGGEMVFSGGHLDGVSLFGGTIIQVEAAQGGTSVICSPSNSVEARRFAAELDRARSYVQPWLNPPTDRVRRVVYLPVPPLGAVGDLPLWPAVLSGDSFLTGETHYHNLDEYRLAEVVSAWLYGIPDVQHGFWSDPAGEGPGRDSVTRDIGRALVYVVLREGVGLPSGKSLAAVGGLNDVVRQPIDQALAAGQSEKVRQVLKGFYDRVFRGATAPNANLPAISVQQWQEAWRGTP</sequence>
<dbReference type="Proteomes" id="UP000231932">
    <property type="component" value="Chromosome"/>
</dbReference>
<feature type="transmembrane region" description="Helical" evidence="1">
    <location>
        <begin position="225"/>
        <end position="247"/>
    </location>
</feature>
<reference evidence="3" key="1">
    <citation type="submission" date="2017-11" db="EMBL/GenBank/DDBJ databases">
        <title>Complete Genome Sequence of Kyrpidia sp. Strain EA-1, a thermophilic, hydrogen-oxidizing Bacterium, isolated from the Azores.</title>
        <authorList>
            <person name="Reiner J.E."/>
            <person name="Lapp C.J."/>
            <person name="Bunk B."/>
            <person name="Gescher J."/>
        </authorList>
    </citation>
    <scope>NUCLEOTIDE SEQUENCE [LARGE SCALE GENOMIC DNA]</scope>
    <source>
        <strain evidence="3">EA-1</strain>
    </source>
</reference>
<evidence type="ECO:0000313" key="3">
    <source>
        <dbReference type="Proteomes" id="UP000231932"/>
    </source>
</evidence>
<name>A0A2K8N6D8_9BACL</name>
<feature type="transmembrane region" description="Helical" evidence="1">
    <location>
        <begin position="146"/>
        <end position="162"/>
    </location>
</feature>